<dbReference type="EMBL" id="CAEZYF010000008">
    <property type="protein sequence ID" value="CAB4723371.1"/>
    <property type="molecule type" value="Genomic_DNA"/>
</dbReference>
<proteinExistence type="predicted"/>
<evidence type="ECO:0000313" key="4">
    <source>
        <dbReference type="EMBL" id="CAB4812614.1"/>
    </source>
</evidence>
<evidence type="ECO:0000313" key="2">
    <source>
        <dbReference type="EMBL" id="CAB4363390.1"/>
    </source>
</evidence>
<reference evidence="5" key="1">
    <citation type="submission" date="2020-05" db="EMBL/GenBank/DDBJ databases">
        <authorList>
            <person name="Chiriac C."/>
            <person name="Salcher M."/>
            <person name="Ghai R."/>
            <person name="Kavagutti S V."/>
        </authorList>
    </citation>
    <scope>NUCLEOTIDE SEQUENCE</scope>
</reference>
<dbReference type="EMBL" id="CAFBMT010000005">
    <property type="protein sequence ID" value="CAB4925372.1"/>
    <property type="molecule type" value="Genomic_DNA"/>
</dbReference>
<sequence length="49" mass="5312">MLAHQGGWDEILLVLAPILVIAGLLLLAKKRVERSLRDNESSAADRDGS</sequence>
<feature type="transmembrane region" description="Helical" evidence="1">
    <location>
        <begin position="12"/>
        <end position="28"/>
    </location>
</feature>
<keyword evidence="1" id="KW-0472">Membrane</keyword>
<dbReference type="EMBL" id="CAFBIY010000039">
    <property type="protein sequence ID" value="CAB4849541.1"/>
    <property type="molecule type" value="Genomic_DNA"/>
</dbReference>
<keyword evidence="1" id="KW-1133">Transmembrane helix</keyword>
<evidence type="ECO:0000313" key="3">
    <source>
        <dbReference type="EMBL" id="CAB4723371.1"/>
    </source>
</evidence>
<evidence type="ECO:0000313" key="5">
    <source>
        <dbReference type="EMBL" id="CAB4849541.1"/>
    </source>
</evidence>
<dbReference type="EMBL" id="CAFAAV010000049">
    <property type="protein sequence ID" value="CAB4812614.1"/>
    <property type="molecule type" value="Genomic_DNA"/>
</dbReference>
<accession>A0A6J7BXF5</accession>
<evidence type="ECO:0000256" key="1">
    <source>
        <dbReference type="SAM" id="Phobius"/>
    </source>
</evidence>
<organism evidence="5">
    <name type="scientific">freshwater metagenome</name>
    <dbReference type="NCBI Taxonomy" id="449393"/>
    <lineage>
        <taxon>unclassified sequences</taxon>
        <taxon>metagenomes</taxon>
        <taxon>ecological metagenomes</taxon>
    </lineage>
</organism>
<dbReference type="EMBL" id="CAESGF010000005">
    <property type="protein sequence ID" value="CAB4363390.1"/>
    <property type="molecule type" value="Genomic_DNA"/>
</dbReference>
<evidence type="ECO:0000313" key="6">
    <source>
        <dbReference type="EMBL" id="CAB4925372.1"/>
    </source>
</evidence>
<name>A0A6J7BXF5_9ZZZZ</name>
<protein>
    <submittedName>
        <fullName evidence="5">Unannotated protein</fullName>
    </submittedName>
</protein>
<gene>
    <name evidence="3" type="ORF">UFOPK2656_01549</name>
    <name evidence="4" type="ORF">UFOPK3099_00844</name>
    <name evidence="5" type="ORF">UFOPK3267_00943</name>
    <name evidence="6" type="ORF">UFOPK3651_01129</name>
    <name evidence="7" type="ORF">UFOPK3931_01241</name>
    <name evidence="2" type="ORF">UFOPK4189_01170</name>
</gene>
<dbReference type="EMBL" id="CAFBOL010000026">
    <property type="protein sequence ID" value="CAB4987343.1"/>
    <property type="molecule type" value="Genomic_DNA"/>
</dbReference>
<keyword evidence="1" id="KW-0812">Transmembrane</keyword>
<dbReference type="AlphaFoldDB" id="A0A6J7BXF5"/>
<evidence type="ECO:0000313" key="7">
    <source>
        <dbReference type="EMBL" id="CAB4987343.1"/>
    </source>
</evidence>